<dbReference type="PROSITE" id="PS50835">
    <property type="entry name" value="IG_LIKE"/>
    <property type="match status" value="1"/>
</dbReference>
<evidence type="ECO:0000256" key="1">
    <source>
        <dbReference type="ARBA" id="ARBA00022729"/>
    </source>
</evidence>
<keyword evidence="6" id="KW-0812">Transmembrane</keyword>
<dbReference type="SMART" id="SM00409">
    <property type="entry name" value="IG"/>
    <property type="match status" value="1"/>
</dbReference>
<name>A0A3B3DMJ3_ORYME</name>
<keyword evidence="9" id="KW-1185">Reference proteome</keyword>
<dbReference type="Ensembl" id="ENSOMET00000022192.1">
    <property type="protein sequence ID" value="ENSOMEP00000031151.1"/>
    <property type="gene ID" value="ENSOMEG00000015823.1"/>
</dbReference>
<feature type="transmembrane region" description="Helical" evidence="6">
    <location>
        <begin position="238"/>
        <end position="256"/>
    </location>
</feature>
<dbReference type="Proteomes" id="UP000261560">
    <property type="component" value="Unplaced"/>
</dbReference>
<proteinExistence type="predicted"/>
<dbReference type="SUPFAM" id="SSF48726">
    <property type="entry name" value="Immunoglobulin"/>
    <property type="match status" value="1"/>
</dbReference>
<dbReference type="InterPro" id="IPR036179">
    <property type="entry name" value="Ig-like_dom_sf"/>
</dbReference>
<dbReference type="Pfam" id="PF07686">
    <property type="entry name" value="V-set"/>
    <property type="match status" value="1"/>
</dbReference>
<evidence type="ECO:0000313" key="8">
    <source>
        <dbReference type="Ensembl" id="ENSOMEP00000031151.1"/>
    </source>
</evidence>
<sequence length="274" mass="31394">MLNIKDKVIQPGGEVIAAEGDSVTLNCTFKTSDTYPYLFWYKQEEKSYPKYMLRCYSSTKDNAPEFNEDRFKAELKDKSEFHLQISSAAVTDSAVYYCALQPTVTGNHKTLYKNLQRHNTAQHPLEGVTHFESTDFSVSGLMTNKETLHRDLEKKKKRIIKTFIKKLPLGLRFSSVLFLCRLAVILLDVLSSEFSLDSHSCLYPLSFHYLGTLFSVVCISMSCVLSRVSFTLMVSLNILEVFWLFSSSPSCSWVFLHKPSINHIIHCNYFFKLG</sequence>
<dbReference type="AlphaFoldDB" id="A0A3B3DMJ3"/>
<dbReference type="InterPro" id="IPR051287">
    <property type="entry name" value="TCR_variable_region"/>
</dbReference>
<evidence type="ECO:0000256" key="4">
    <source>
        <dbReference type="ARBA" id="ARBA00023319"/>
    </source>
</evidence>
<dbReference type="PANTHER" id="PTHR19367:SF18">
    <property type="entry name" value="T CELL RECEPTOR ALPHA VARIABLE 16"/>
    <property type="match status" value="1"/>
</dbReference>
<protein>
    <recommendedName>
        <fullName evidence="7">Ig-like domain-containing protein</fullName>
    </recommendedName>
</protein>
<dbReference type="InterPro" id="IPR013783">
    <property type="entry name" value="Ig-like_fold"/>
</dbReference>
<dbReference type="GO" id="GO:0002250">
    <property type="term" value="P:adaptive immune response"/>
    <property type="evidence" value="ECO:0007669"/>
    <property type="project" value="UniProtKB-KW"/>
</dbReference>
<evidence type="ECO:0000256" key="3">
    <source>
        <dbReference type="ARBA" id="ARBA00023170"/>
    </source>
</evidence>
<accession>A0A3B3DMJ3</accession>
<dbReference type="SMART" id="SM00406">
    <property type="entry name" value="IGv"/>
    <property type="match status" value="1"/>
</dbReference>
<evidence type="ECO:0000256" key="5">
    <source>
        <dbReference type="ARBA" id="ARBA00043266"/>
    </source>
</evidence>
<evidence type="ECO:0000313" key="9">
    <source>
        <dbReference type="Proteomes" id="UP000261560"/>
    </source>
</evidence>
<dbReference type="GO" id="GO:0042101">
    <property type="term" value="C:T cell receptor complex"/>
    <property type="evidence" value="ECO:0007669"/>
    <property type="project" value="UniProtKB-KW"/>
</dbReference>
<keyword evidence="5" id="KW-1279">T cell receptor</keyword>
<keyword evidence="6" id="KW-1133">Transmembrane helix</keyword>
<organism evidence="8 9">
    <name type="scientific">Oryzias melastigma</name>
    <name type="common">Marine medaka</name>
    <dbReference type="NCBI Taxonomy" id="30732"/>
    <lineage>
        <taxon>Eukaryota</taxon>
        <taxon>Metazoa</taxon>
        <taxon>Chordata</taxon>
        <taxon>Craniata</taxon>
        <taxon>Vertebrata</taxon>
        <taxon>Euteleostomi</taxon>
        <taxon>Actinopterygii</taxon>
        <taxon>Neopterygii</taxon>
        <taxon>Teleostei</taxon>
        <taxon>Neoteleostei</taxon>
        <taxon>Acanthomorphata</taxon>
        <taxon>Ovalentaria</taxon>
        <taxon>Atherinomorphae</taxon>
        <taxon>Beloniformes</taxon>
        <taxon>Adrianichthyidae</taxon>
        <taxon>Oryziinae</taxon>
        <taxon>Oryzias</taxon>
    </lineage>
</organism>
<keyword evidence="4" id="KW-0393">Immunoglobulin domain</keyword>
<feature type="transmembrane region" description="Helical" evidence="6">
    <location>
        <begin position="167"/>
        <end position="187"/>
    </location>
</feature>
<keyword evidence="1" id="KW-0732">Signal</keyword>
<dbReference type="InterPro" id="IPR003599">
    <property type="entry name" value="Ig_sub"/>
</dbReference>
<reference evidence="8" key="2">
    <citation type="submission" date="2025-09" db="UniProtKB">
        <authorList>
            <consortium name="Ensembl"/>
        </authorList>
    </citation>
    <scope>IDENTIFICATION</scope>
</reference>
<reference evidence="8" key="1">
    <citation type="submission" date="2025-08" db="UniProtKB">
        <authorList>
            <consortium name="Ensembl"/>
        </authorList>
    </citation>
    <scope>IDENTIFICATION</scope>
</reference>
<keyword evidence="3" id="KW-0675">Receptor</keyword>
<dbReference type="PANTHER" id="PTHR19367">
    <property type="entry name" value="T-CELL RECEPTOR ALPHA CHAIN V REGION"/>
    <property type="match status" value="1"/>
</dbReference>
<evidence type="ECO:0000259" key="7">
    <source>
        <dbReference type="PROSITE" id="PS50835"/>
    </source>
</evidence>
<keyword evidence="5" id="KW-0391">Immunity</keyword>
<dbReference type="STRING" id="30732.ENSOMEP00000031151"/>
<feature type="domain" description="Ig-like" evidence="7">
    <location>
        <begin position="6"/>
        <end position="116"/>
    </location>
</feature>
<keyword evidence="6" id="KW-0472">Membrane</keyword>
<dbReference type="GeneTree" id="ENSGT01030000234557"/>
<dbReference type="Gene3D" id="2.60.40.10">
    <property type="entry name" value="Immunoglobulins"/>
    <property type="match status" value="1"/>
</dbReference>
<evidence type="ECO:0000256" key="6">
    <source>
        <dbReference type="SAM" id="Phobius"/>
    </source>
</evidence>
<dbReference type="PaxDb" id="30732-ENSOMEP00000031151"/>
<feature type="transmembrane region" description="Helical" evidence="6">
    <location>
        <begin position="207"/>
        <end position="226"/>
    </location>
</feature>
<keyword evidence="2" id="KW-1064">Adaptive immunity</keyword>
<dbReference type="InterPro" id="IPR007110">
    <property type="entry name" value="Ig-like_dom"/>
</dbReference>
<evidence type="ECO:0000256" key="2">
    <source>
        <dbReference type="ARBA" id="ARBA00023130"/>
    </source>
</evidence>
<dbReference type="InterPro" id="IPR013106">
    <property type="entry name" value="Ig_V-set"/>
</dbReference>